<organism evidence="2 3">
    <name type="scientific">Actinidia rufa</name>
    <dbReference type="NCBI Taxonomy" id="165716"/>
    <lineage>
        <taxon>Eukaryota</taxon>
        <taxon>Viridiplantae</taxon>
        <taxon>Streptophyta</taxon>
        <taxon>Embryophyta</taxon>
        <taxon>Tracheophyta</taxon>
        <taxon>Spermatophyta</taxon>
        <taxon>Magnoliopsida</taxon>
        <taxon>eudicotyledons</taxon>
        <taxon>Gunneridae</taxon>
        <taxon>Pentapetalae</taxon>
        <taxon>asterids</taxon>
        <taxon>Ericales</taxon>
        <taxon>Actinidiaceae</taxon>
        <taxon>Actinidia</taxon>
    </lineage>
</organism>
<accession>A0A7J0EDC1</accession>
<proteinExistence type="predicted"/>
<feature type="region of interest" description="Disordered" evidence="1">
    <location>
        <begin position="38"/>
        <end position="119"/>
    </location>
</feature>
<dbReference type="PANTHER" id="PTHR48196:SF1">
    <property type="entry name" value="DUF630 DOMAIN-CONTAINING PROTEIN"/>
    <property type="match status" value="1"/>
</dbReference>
<comment type="caution">
    <text evidence="2">The sequence shown here is derived from an EMBL/GenBank/DDBJ whole genome shotgun (WGS) entry which is preliminary data.</text>
</comment>
<feature type="compositionally biased region" description="Basic and acidic residues" evidence="1">
    <location>
        <begin position="97"/>
        <end position="109"/>
    </location>
</feature>
<feature type="compositionally biased region" description="Basic residues" evidence="1">
    <location>
        <begin position="81"/>
        <end position="96"/>
    </location>
</feature>
<keyword evidence="3" id="KW-1185">Reference proteome</keyword>
<evidence type="ECO:0000256" key="1">
    <source>
        <dbReference type="SAM" id="MobiDB-lite"/>
    </source>
</evidence>
<dbReference type="EMBL" id="BJWL01000003">
    <property type="protein sequence ID" value="GFY83859.1"/>
    <property type="molecule type" value="Genomic_DNA"/>
</dbReference>
<name>A0A7J0EDC1_9ERIC</name>
<dbReference type="AlphaFoldDB" id="A0A7J0EDC1"/>
<protein>
    <submittedName>
        <fullName evidence="2">Uncharacterized protein</fullName>
    </submittedName>
</protein>
<evidence type="ECO:0000313" key="3">
    <source>
        <dbReference type="Proteomes" id="UP000585474"/>
    </source>
</evidence>
<gene>
    <name evidence="2" type="ORF">Acr_03g0006330</name>
</gene>
<dbReference type="PANTHER" id="PTHR48196">
    <property type="entry name" value="DUF630 DOMAIN-CONTAINING PROTEIN"/>
    <property type="match status" value="1"/>
</dbReference>
<reference evidence="2 3" key="1">
    <citation type="submission" date="2019-07" db="EMBL/GenBank/DDBJ databases">
        <title>De Novo Assembly of kiwifruit Actinidia rufa.</title>
        <authorList>
            <person name="Sugita-Konishi S."/>
            <person name="Sato K."/>
            <person name="Mori E."/>
            <person name="Abe Y."/>
            <person name="Kisaki G."/>
            <person name="Hamano K."/>
            <person name="Suezawa K."/>
            <person name="Otani M."/>
            <person name="Fukuda T."/>
            <person name="Manabe T."/>
            <person name="Gomi K."/>
            <person name="Tabuchi M."/>
            <person name="Akimitsu K."/>
            <person name="Kataoka I."/>
        </authorList>
    </citation>
    <scope>NUCLEOTIDE SEQUENCE [LARGE SCALE GENOMIC DNA]</scope>
    <source>
        <strain evidence="3">cv. Fuchu</strain>
    </source>
</reference>
<dbReference type="Proteomes" id="UP000585474">
    <property type="component" value="Unassembled WGS sequence"/>
</dbReference>
<sequence length="119" mass="13413">MDGIEVILRRFEDEQSTLLDQFERLSLEAQLSRAILGRSLSEPSTSTNQPPQLLLAPPPGMTVAQQDQPGRRHGAGSGFKKVMKRLIKPILRRRPGGRKEGPDPKDPRLWKAFSRSMRV</sequence>
<dbReference type="OrthoDB" id="1707312at2759"/>
<evidence type="ECO:0000313" key="2">
    <source>
        <dbReference type="EMBL" id="GFY83859.1"/>
    </source>
</evidence>